<accession>A0A2G0NMQ0</accession>
<evidence type="ECO:0000313" key="1">
    <source>
        <dbReference type="EMBL" id="PHM36015.1"/>
    </source>
</evidence>
<protein>
    <submittedName>
        <fullName evidence="1">Uncharacterized protein</fullName>
    </submittedName>
</protein>
<proteinExistence type="predicted"/>
<organism evidence="1 2">
    <name type="scientific">Xenorhabdus innexi</name>
    <dbReference type="NCBI Taxonomy" id="290109"/>
    <lineage>
        <taxon>Bacteria</taxon>
        <taxon>Pseudomonadati</taxon>
        <taxon>Pseudomonadota</taxon>
        <taxon>Gammaproteobacteria</taxon>
        <taxon>Enterobacterales</taxon>
        <taxon>Morganellaceae</taxon>
        <taxon>Xenorhabdus</taxon>
    </lineage>
</organism>
<sequence>MTMLKGLDCLIVNNLFQVLYISIEHEQNHLPINHNFSDILFIYSVLDTVRKRLYHSILRCYLMKLTNGLPLLDRYLLLPPTVRHY</sequence>
<dbReference type="EMBL" id="NIBU01000018">
    <property type="protein sequence ID" value="PHM36015.1"/>
    <property type="molecule type" value="Genomic_DNA"/>
</dbReference>
<name>A0A2G0NMQ0_9GAMM</name>
<evidence type="ECO:0000313" key="2">
    <source>
        <dbReference type="Proteomes" id="UP000224871"/>
    </source>
</evidence>
<gene>
    <name evidence="1" type="ORF">Xinn_01903</name>
</gene>
<keyword evidence="2" id="KW-1185">Reference proteome</keyword>
<comment type="caution">
    <text evidence="1">The sequence shown here is derived from an EMBL/GenBank/DDBJ whole genome shotgun (WGS) entry which is preliminary data.</text>
</comment>
<reference evidence="1 2" key="1">
    <citation type="journal article" date="2017" name="Nat. Microbiol.">
        <title>Natural product diversity associated with the nematode symbionts Photorhabdus and Xenorhabdus.</title>
        <authorList>
            <person name="Tobias N.J."/>
            <person name="Wolff H."/>
            <person name="Djahanschiri B."/>
            <person name="Grundmann F."/>
            <person name="Kronenwerth M."/>
            <person name="Shi Y.M."/>
            <person name="Simonyi S."/>
            <person name="Grun P."/>
            <person name="Shapiro-Ilan D."/>
            <person name="Pidot S.J."/>
            <person name="Stinear T.P."/>
            <person name="Ebersberger I."/>
            <person name="Bode H.B."/>
        </authorList>
    </citation>
    <scope>NUCLEOTIDE SEQUENCE [LARGE SCALE GENOMIC DNA]</scope>
    <source>
        <strain evidence="1 2">DSM 16336</strain>
    </source>
</reference>
<dbReference type="Proteomes" id="UP000224871">
    <property type="component" value="Unassembled WGS sequence"/>
</dbReference>